<dbReference type="Proteomes" id="UP001303046">
    <property type="component" value="Unassembled WGS sequence"/>
</dbReference>
<feature type="domain" description="Galectin" evidence="3">
    <location>
        <begin position="68"/>
        <end position="197"/>
    </location>
</feature>
<evidence type="ECO:0000259" key="3">
    <source>
        <dbReference type="PROSITE" id="PS51304"/>
    </source>
</evidence>
<dbReference type="CDD" id="cd00070">
    <property type="entry name" value="GLECT"/>
    <property type="match status" value="1"/>
</dbReference>
<dbReference type="Pfam" id="PF00337">
    <property type="entry name" value="Gal-bind_lectin"/>
    <property type="match status" value="1"/>
</dbReference>
<dbReference type="InterPro" id="IPR001079">
    <property type="entry name" value="Galectin_CRD"/>
</dbReference>
<evidence type="ECO:0000313" key="5">
    <source>
        <dbReference type="Proteomes" id="UP001303046"/>
    </source>
</evidence>
<sequence>MARLHWTCGPQHLFHSFRSLAIVIQDVLKLQMYAKFQQQFQYRKSLAPDSSDPDPIQAERALFNPENPVEVPLFGFTYGHRARVVFETHDKRKCMVTINLKNGEDIIVHFNPRLKDEILVFNSFYKGEWQEEERASVIFPFERKKIYTVEFVASGNNTVYVYVNGQLLYEFRERQSGTNVASIYVGGDIDIHSVHVF</sequence>
<evidence type="ECO:0000256" key="2">
    <source>
        <dbReference type="RuleBase" id="RU102079"/>
    </source>
</evidence>
<dbReference type="PANTHER" id="PTHR11346">
    <property type="entry name" value="GALECTIN"/>
    <property type="match status" value="1"/>
</dbReference>
<protein>
    <recommendedName>
        <fullName evidence="2">Galectin</fullName>
    </recommendedName>
</protein>
<dbReference type="PANTHER" id="PTHR11346:SF173">
    <property type="entry name" value="GALECTIN"/>
    <property type="match status" value="1"/>
</dbReference>
<reference evidence="4 5" key="1">
    <citation type="submission" date="2023-08" db="EMBL/GenBank/DDBJ databases">
        <title>A Necator americanus chromosomal reference genome.</title>
        <authorList>
            <person name="Ilik V."/>
            <person name="Petrzelkova K.J."/>
            <person name="Pardy F."/>
            <person name="Fuh T."/>
            <person name="Niatou-Singa F.S."/>
            <person name="Gouil Q."/>
            <person name="Baker L."/>
            <person name="Ritchie M.E."/>
            <person name="Jex A.R."/>
            <person name="Gazzola D."/>
            <person name="Li H."/>
            <person name="Toshio Fujiwara R."/>
            <person name="Zhan B."/>
            <person name="Aroian R.V."/>
            <person name="Pafco B."/>
            <person name="Schwarz E.M."/>
        </authorList>
    </citation>
    <scope>NUCLEOTIDE SEQUENCE [LARGE SCALE GENOMIC DNA]</scope>
    <source>
        <strain evidence="4 5">Aroian</strain>
        <tissue evidence="4">Whole animal</tissue>
    </source>
</reference>
<gene>
    <name evidence="4" type="primary">Necator_chrIII.g9411</name>
    <name evidence="4" type="ORF">RB195_008646</name>
</gene>
<organism evidence="4 5">
    <name type="scientific">Necator americanus</name>
    <name type="common">Human hookworm</name>
    <dbReference type="NCBI Taxonomy" id="51031"/>
    <lineage>
        <taxon>Eukaryota</taxon>
        <taxon>Metazoa</taxon>
        <taxon>Ecdysozoa</taxon>
        <taxon>Nematoda</taxon>
        <taxon>Chromadorea</taxon>
        <taxon>Rhabditida</taxon>
        <taxon>Rhabditina</taxon>
        <taxon>Rhabditomorpha</taxon>
        <taxon>Strongyloidea</taxon>
        <taxon>Ancylostomatidae</taxon>
        <taxon>Bunostominae</taxon>
        <taxon>Necator</taxon>
    </lineage>
</organism>
<name>A0ABR1CPM4_NECAM</name>
<accession>A0ABR1CPM4</accession>
<dbReference type="InterPro" id="IPR013320">
    <property type="entry name" value="ConA-like_dom_sf"/>
</dbReference>
<dbReference type="InterPro" id="IPR044156">
    <property type="entry name" value="Galectin-like"/>
</dbReference>
<keyword evidence="1 2" id="KW-0430">Lectin</keyword>
<dbReference type="Gene3D" id="2.60.120.200">
    <property type="match status" value="1"/>
</dbReference>
<proteinExistence type="predicted"/>
<evidence type="ECO:0000313" key="4">
    <source>
        <dbReference type="EMBL" id="KAK6740301.1"/>
    </source>
</evidence>
<evidence type="ECO:0000256" key="1">
    <source>
        <dbReference type="ARBA" id="ARBA00022734"/>
    </source>
</evidence>
<dbReference type="SMART" id="SM00276">
    <property type="entry name" value="GLECT"/>
    <property type="match status" value="1"/>
</dbReference>
<dbReference type="PROSITE" id="PS51304">
    <property type="entry name" value="GALECTIN"/>
    <property type="match status" value="1"/>
</dbReference>
<dbReference type="SMART" id="SM00908">
    <property type="entry name" value="Gal-bind_lectin"/>
    <property type="match status" value="1"/>
</dbReference>
<keyword evidence="5" id="KW-1185">Reference proteome</keyword>
<comment type="caution">
    <text evidence="4">The sequence shown here is derived from an EMBL/GenBank/DDBJ whole genome shotgun (WGS) entry which is preliminary data.</text>
</comment>
<dbReference type="SUPFAM" id="SSF49899">
    <property type="entry name" value="Concanavalin A-like lectins/glucanases"/>
    <property type="match status" value="1"/>
</dbReference>
<dbReference type="EMBL" id="JAVFWL010000003">
    <property type="protein sequence ID" value="KAK6740301.1"/>
    <property type="molecule type" value="Genomic_DNA"/>
</dbReference>